<accession>A0A7S3II51</accession>
<sequence length="335" mass="39785">MANGKLVPKPSEYQELLFGFTDFLKYFIALYLFVFLPMMAVHQEIMVPGGVLNRWIRTNVYEQGNMLDYMAEYHETNPFHDNDISICDYRTLTEKEFFNEYVRKGRLCLFKDYAKIQTAYSKWRNESYMREVAGDEIIYAEKQLDNRFAYFTDGAKRVYMSFGDFLDAFKEENRTFHYYYSFSEPPGKLNEDIVLPPIMKNLFQIDKVTYWHGYGTLTRPHTDAMENMMCIYEGYKNFIVADPADRKWIYSGTEGYPDNYSPVEFVWPDYQKYPLFRNAKVRNIHIKAGDCLYVPAYYWHQVQSSPEVSIGVATFFKTYHQIVDLMQMGFQQQVV</sequence>
<dbReference type="AlphaFoldDB" id="A0A7S3II51"/>
<dbReference type="PANTHER" id="PTHR12461">
    <property type="entry name" value="HYPOXIA-INDUCIBLE FACTOR 1 ALPHA INHIBITOR-RELATED"/>
    <property type="match status" value="1"/>
</dbReference>
<dbReference type="SUPFAM" id="SSF51197">
    <property type="entry name" value="Clavaminate synthase-like"/>
    <property type="match status" value="1"/>
</dbReference>
<dbReference type="InterPro" id="IPR041667">
    <property type="entry name" value="Cupin_8"/>
</dbReference>
<protein>
    <recommendedName>
        <fullName evidence="2">JmjC domain-containing protein</fullName>
    </recommendedName>
</protein>
<dbReference type="EMBL" id="HBIH01009505">
    <property type="protein sequence ID" value="CAE0323298.1"/>
    <property type="molecule type" value="Transcribed_RNA"/>
</dbReference>
<dbReference type="Pfam" id="PF13621">
    <property type="entry name" value="Cupin_8"/>
    <property type="match status" value="1"/>
</dbReference>
<evidence type="ECO:0000313" key="3">
    <source>
        <dbReference type="EMBL" id="CAE0323298.1"/>
    </source>
</evidence>
<organism evidence="3">
    <name type="scientific">Strombidium inclinatum</name>
    <dbReference type="NCBI Taxonomy" id="197538"/>
    <lineage>
        <taxon>Eukaryota</taxon>
        <taxon>Sar</taxon>
        <taxon>Alveolata</taxon>
        <taxon>Ciliophora</taxon>
        <taxon>Intramacronucleata</taxon>
        <taxon>Spirotrichea</taxon>
        <taxon>Oligotrichia</taxon>
        <taxon>Strombidiidae</taxon>
        <taxon>Strombidium</taxon>
    </lineage>
</organism>
<dbReference type="Gene3D" id="2.60.120.650">
    <property type="entry name" value="Cupin"/>
    <property type="match status" value="1"/>
</dbReference>
<dbReference type="SMART" id="SM00558">
    <property type="entry name" value="JmjC"/>
    <property type="match status" value="1"/>
</dbReference>
<dbReference type="InterPro" id="IPR003347">
    <property type="entry name" value="JmjC_dom"/>
</dbReference>
<feature type="domain" description="JmjC" evidence="2">
    <location>
        <begin position="184"/>
        <end position="333"/>
    </location>
</feature>
<feature type="transmembrane region" description="Helical" evidence="1">
    <location>
        <begin position="16"/>
        <end position="36"/>
    </location>
</feature>
<proteinExistence type="predicted"/>
<keyword evidence="1" id="KW-0812">Transmembrane</keyword>
<dbReference type="PROSITE" id="PS51184">
    <property type="entry name" value="JMJC"/>
    <property type="match status" value="1"/>
</dbReference>
<evidence type="ECO:0000259" key="2">
    <source>
        <dbReference type="PROSITE" id="PS51184"/>
    </source>
</evidence>
<reference evidence="3" key="1">
    <citation type="submission" date="2021-01" db="EMBL/GenBank/DDBJ databases">
        <authorList>
            <person name="Corre E."/>
            <person name="Pelletier E."/>
            <person name="Niang G."/>
            <person name="Scheremetjew M."/>
            <person name="Finn R."/>
            <person name="Kale V."/>
            <person name="Holt S."/>
            <person name="Cochrane G."/>
            <person name="Meng A."/>
            <person name="Brown T."/>
            <person name="Cohen L."/>
        </authorList>
    </citation>
    <scope>NUCLEOTIDE SEQUENCE</scope>
    <source>
        <strain evidence="3">S3</strain>
    </source>
</reference>
<dbReference type="PANTHER" id="PTHR12461:SF105">
    <property type="entry name" value="HYPOXIA-INDUCIBLE FACTOR 1-ALPHA INHIBITOR"/>
    <property type="match status" value="1"/>
</dbReference>
<keyword evidence="1" id="KW-1133">Transmembrane helix</keyword>
<evidence type="ECO:0000256" key="1">
    <source>
        <dbReference type="SAM" id="Phobius"/>
    </source>
</evidence>
<gene>
    <name evidence="3" type="ORF">SINC0208_LOCUS3883</name>
</gene>
<name>A0A7S3II51_9SPIT</name>
<keyword evidence="1" id="KW-0472">Membrane</keyword>